<name>A0A0M0HQC1_VIBNE</name>
<dbReference type="NCBIfam" id="TIGR01509">
    <property type="entry name" value="HAD-SF-IA-v3"/>
    <property type="match status" value="1"/>
</dbReference>
<dbReference type="SUPFAM" id="SSF56784">
    <property type="entry name" value="HAD-like"/>
    <property type="match status" value="1"/>
</dbReference>
<dbReference type="SFLD" id="SFLDS00003">
    <property type="entry name" value="Haloacid_Dehalogenase"/>
    <property type="match status" value="1"/>
</dbReference>
<reference evidence="3" key="1">
    <citation type="submission" date="2015-08" db="EMBL/GenBank/DDBJ databases">
        <title>Vibrio galatheae sp. nov., a novel member of the Vibrionaceae family isolated from the Solomon Islands.</title>
        <authorList>
            <person name="Giubergia S."/>
            <person name="Machado H."/>
            <person name="Mateiu R.V."/>
            <person name="Gram L."/>
        </authorList>
    </citation>
    <scope>NUCLEOTIDE SEQUENCE [LARGE SCALE GENOMIC DNA]</scope>
    <source>
        <strain evidence="3">DSM 19584</strain>
    </source>
</reference>
<keyword evidence="3" id="KW-1185">Reference proteome</keyword>
<sequence>MIHRVESYQGIIFDMDGTLIDTMPAHLKAWEQTAKHFQFPFNQEWLHSLGGMPSFKIAAQINQKYQMALDTQAVSRFKMKTFASLEEHGELIPHTNEILAFFYGKKKLAVGTGSQREGAMRILSKANLVDKLDVIVTATDVDNHKPSPDTFLTAAEALGFLPRECVVFEDTQIGKQAAHAGGMDCIMVEGDELVFYPYQEKATDTL</sequence>
<dbReference type="CDD" id="cd07505">
    <property type="entry name" value="HAD_BPGM-like"/>
    <property type="match status" value="1"/>
</dbReference>
<dbReference type="SFLD" id="SFLDG01135">
    <property type="entry name" value="C1.5.6:_HAD__Beta-PGM__Phospha"/>
    <property type="match status" value="1"/>
</dbReference>
<dbReference type="InterPro" id="IPR036412">
    <property type="entry name" value="HAD-like_sf"/>
</dbReference>
<proteinExistence type="inferred from homology"/>
<dbReference type="InterPro" id="IPR010976">
    <property type="entry name" value="B-phosphoglucomutase_hydrolase"/>
</dbReference>
<dbReference type="AlphaFoldDB" id="A0A0M0HQC1"/>
<dbReference type="Gene3D" id="3.40.50.1000">
    <property type="entry name" value="HAD superfamily/HAD-like"/>
    <property type="match status" value="1"/>
</dbReference>
<dbReference type="PRINTS" id="PR00413">
    <property type="entry name" value="HADHALOGNASE"/>
</dbReference>
<gene>
    <name evidence="2" type="ORF">AKJ17_05280</name>
</gene>
<dbReference type="InterPro" id="IPR023198">
    <property type="entry name" value="PGP-like_dom2"/>
</dbReference>
<comment type="similarity">
    <text evidence="1">Belongs to the HAD-like hydrolase superfamily. CbbY/CbbZ/Gph/YieH family.</text>
</comment>
<protein>
    <submittedName>
        <fullName evidence="2">Carotenoid dehydrogenase</fullName>
    </submittedName>
</protein>
<dbReference type="SFLD" id="SFLDG01129">
    <property type="entry name" value="C1.5:_HAD__Beta-PGM__Phosphata"/>
    <property type="match status" value="1"/>
</dbReference>
<dbReference type="Gene3D" id="1.10.150.240">
    <property type="entry name" value="Putative phosphatase, domain 2"/>
    <property type="match status" value="1"/>
</dbReference>
<dbReference type="STRING" id="693.AKJ17_05280"/>
<comment type="caution">
    <text evidence="2">The sequence shown here is derived from an EMBL/GenBank/DDBJ whole genome shotgun (WGS) entry which is preliminary data.</text>
</comment>
<dbReference type="InterPro" id="IPR051806">
    <property type="entry name" value="HAD-like_SPP"/>
</dbReference>
<dbReference type="PANTHER" id="PTHR43481">
    <property type="entry name" value="FRUCTOSE-1-PHOSPHATE PHOSPHATASE"/>
    <property type="match status" value="1"/>
</dbReference>
<dbReference type="GO" id="GO:0050308">
    <property type="term" value="F:sugar-phosphatase activity"/>
    <property type="evidence" value="ECO:0007669"/>
    <property type="project" value="TreeGrafter"/>
</dbReference>
<evidence type="ECO:0000313" key="2">
    <source>
        <dbReference type="EMBL" id="KOO04320.1"/>
    </source>
</evidence>
<dbReference type="InterPro" id="IPR023214">
    <property type="entry name" value="HAD_sf"/>
</dbReference>
<dbReference type="Pfam" id="PF13419">
    <property type="entry name" value="HAD_2"/>
    <property type="match status" value="1"/>
</dbReference>
<dbReference type="Proteomes" id="UP000037515">
    <property type="component" value="Unassembled WGS sequence"/>
</dbReference>
<dbReference type="OrthoDB" id="9782449at2"/>
<dbReference type="NCBIfam" id="TIGR02009">
    <property type="entry name" value="PGMB-YQAB-SF"/>
    <property type="match status" value="1"/>
</dbReference>
<accession>A0A0M0HQC1</accession>
<dbReference type="EMBL" id="LHPJ01000005">
    <property type="protein sequence ID" value="KOO04320.1"/>
    <property type="molecule type" value="Genomic_DNA"/>
</dbReference>
<dbReference type="PANTHER" id="PTHR43481:SF4">
    <property type="entry name" value="GLYCEROL-1-PHOSPHATE PHOSPHOHYDROLASE 1-RELATED"/>
    <property type="match status" value="1"/>
</dbReference>
<dbReference type="RefSeq" id="WP_053394734.1">
    <property type="nucleotide sequence ID" value="NZ_LHPJ01000005.1"/>
</dbReference>
<evidence type="ECO:0000313" key="3">
    <source>
        <dbReference type="Proteomes" id="UP000037515"/>
    </source>
</evidence>
<dbReference type="InterPro" id="IPR006439">
    <property type="entry name" value="HAD-SF_hydro_IA"/>
</dbReference>
<organism evidence="2 3">
    <name type="scientific">Vibrio nereis</name>
    <dbReference type="NCBI Taxonomy" id="693"/>
    <lineage>
        <taxon>Bacteria</taxon>
        <taxon>Pseudomonadati</taxon>
        <taxon>Pseudomonadota</taxon>
        <taxon>Gammaproteobacteria</taxon>
        <taxon>Vibrionales</taxon>
        <taxon>Vibrionaceae</taxon>
        <taxon>Vibrio</taxon>
    </lineage>
</organism>
<dbReference type="PATRIC" id="fig|693.5.peg.1072"/>
<dbReference type="InterPro" id="IPR041492">
    <property type="entry name" value="HAD_2"/>
</dbReference>
<evidence type="ECO:0000256" key="1">
    <source>
        <dbReference type="ARBA" id="ARBA00006171"/>
    </source>
</evidence>